<feature type="domain" description="Cardiolipin synthase N-terminal" evidence="8">
    <location>
        <begin position="267"/>
        <end position="300"/>
    </location>
</feature>
<evidence type="ECO:0000256" key="5">
    <source>
        <dbReference type="ARBA" id="ARBA00023136"/>
    </source>
</evidence>
<feature type="transmembrane region" description="Helical" evidence="7">
    <location>
        <begin position="279"/>
        <end position="299"/>
    </location>
</feature>
<evidence type="ECO:0000256" key="1">
    <source>
        <dbReference type="ARBA" id="ARBA00004651"/>
    </source>
</evidence>
<keyword evidence="2" id="KW-1003">Cell membrane</keyword>
<reference evidence="9" key="1">
    <citation type="journal article" date="2018" name="BMC Genomics">
        <title>Comparative genomics of the wheat fungal pathogen Pyrenophora tritici-repentis reveals chromosomal variations and genome plasticity.</title>
        <authorList>
            <person name="Moolhuijzen P."/>
            <person name="See P.T."/>
            <person name="Hane J.K."/>
            <person name="Shi G."/>
            <person name="Liu Z."/>
            <person name="Oliver R.P."/>
            <person name="Moffat C.S."/>
        </authorList>
    </citation>
    <scope>NUCLEOTIDE SEQUENCE [LARGE SCALE GENOMIC DNA]</scope>
    <source>
        <strain evidence="9">M4</strain>
    </source>
</reference>
<evidence type="ECO:0000256" key="6">
    <source>
        <dbReference type="SAM" id="MobiDB-lite"/>
    </source>
</evidence>
<keyword evidence="4 7" id="KW-1133">Transmembrane helix</keyword>
<dbReference type="RefSeq" id="XP_001939543.2">
    <property type="nucleotide sequence ID" value="XM_001939508.2"/>
</dbReference>
<dbReference type="EMBL" id="NQIK02000001">
    <property type="protein sequence ID" value="KAF7579492.1"/>
    <property type="molecule type" value="Genomic_DNA"/>
</dbReference>
<keyword evidence="3 7" id="KW-0812">Transmembrane</keyword>
<dbReference type="InterPro" id="IPR027379">
    <property type="entry name" value="CLS_N"/>
</dbReference>
<comment type="caution">
    <text evidence="9">The sequence shown here is derived from an EMBL/GenBank/DDBJ whole genome shotgun (WGS) entry which is preliminary data.</text>
</comment>
<evidence type="ECO:0000256" key="3">
    <source>
        <dbReference type="ARBA" id="ARBA00022692"/>
    </source>
</evidence>
<keyword evidence="5 7" id="KW-0472">Membrane</keyword>
<dbReference type="GeneID" id="6347500"/>
<evidence type="ECO:0000256" key="4">
    <source>
        <dbReference type="ARBA" id="ARBA00022989"/>
    </source>
</evidence>
<organism evidence="9 10">
    <name type="scientific">Pyrenophora tritici-repentis</name>
    <dbReference type="NCBI Taxonomy" id="45151"/>
    <lineage>
        <taxon>Eukaryota</taxon>
        <taxon>Fungi</taxon>
        <taxon>Dikarya</taxon>
        <taxon>Ascomycota</taxon>
        <taxon>Pezizomycotina</taxon>
        <taxon>Dothideomycetes</taxon>
        <taxon>Pleosporomycetidae</taxon>
        <taxon>Pleosporales</taxon>
        <taxon>Pleosporineae</taxon>
        <taxon>Pleosporaceae</taxon>
        <taxon>Pyrenophora</taxon>
    </lineage>
</organism>
<dbReference type="Proteomes" id="UP000245464">
    <property type="component" value="Chromosome 1"/>
</dbReference>
<proteinExistence type="predicted"/>
<evidence type="ECO:0000256" key="7">
    <source>
        <dbReference type="SAM" id="Phobius"/>
    </source>
</evidence>
<dbReference type="AlphaFoldDB" id="A0A834SC84"/>
<protein>
    <recommendedName>
        <fullName evidence="8">Cardiolipin synthase N-terminal domain-containing protein</fullName>
    </recommendedName>
</protein>
<name>A0A834SC84_9PLEO</name>
<evidence type="ECO:0000313" key="9">
    <source>
        <dbReference type="EMBL" id="KAF7579492.1"/>
    </source>
</evidence>
<feature type="region of interest" description="Disordered" evidence="6">
    <location>
        <begin position="161"/>
        <end position="206"/>
    </location>
</feature>
<gene>
    <name evidence="9" type="ORF">PtrM4_037320</name>
</gene>
<evidence type="ECO:0000313" key="10">
    <source>
        <dbReference type="Proteomes" id="UP000245464"/>
    </source>
</evidence>
<evidence type="ECO:0000256" key="2">
    <source>
        <dbReference type="ARBA" id="ARBA00022475"/>
    </source>
</evidence>
<sequence length="313" mass="35145">MKLFNRRWRRSGVYGRDSRVKPSRYDDELREIPTTDSVLGAIRGVRRLEALHDDFSTPTSQPTSTLSLVSLTAHPVRPSSSASSRAHITIPASRAAHIVNDLEAEPFTTVFGAVPSRADPQDERRFAVYFSPTNASDYELTPLRCGTVEPRSFWEYDTSREVSASEARTNEPHQSTHRPEDVSSDDPPPRYTSLDPHPILGNQPRLRRRSTLEVLGAIRKEGLKATTGKMGKSMAKHVEDVGKIAKDVPLAVKEAQMKLSSKRAKIEIFKSNRPVPNKVLWALVIFLFPVVGMLIYYLFSNRQAHNTYEPIPA</sequence>
<accession>A0A834SC84</accession>
<dbReference type="GO" id="GO:0005886">
    <property type="term" value="C:plasma membrane"/>
    <property type="evidence" value="ECO:0007669"/>
    <property type="project" value="UniProtKB-SubCell"/>
</dbReference>
<evidence type="ECO:0000259" key="8">
    <source>
        <dbReference type="Pfam" id="PF13396"/>
    </source>
</evidence>
<dbReference type="KEGG" id="ptrr:6347500"/>
<dbReference type="Pfam" id="PF13396">
    <property type="entry name" value="PLDc_N"/>
    <property type="match status" value="1"/>
</dbReference>
<comment type="subcellular location">
    <subcellularLocation>
        <location evidence="1">Cell membrane</location>
        <topology evidence="1">Multi-pass membrane protein</topology>
    </subcellularLocation>
</comment>